<organism evidence="2 3">
    <name type="scientific">SAR92 clade bacterium H455</name>
    <dbReference type="NCBI Taxonomy" id="2974818"/>
    <lineage>
        <taxon>Bacteria</taxon>
        <taxon>Pseudomonadati</taxon>
        <taxon>Pseudomonadota</taxon>
        <taxon>Gammaproteobacteria</taxon>
        <taxon>Cellvibrionales</taxon>
        <taxon>Porticoccaceae</taxon>
        <taxon>SAR92 clade</taxon>
    </lineage>
</organism>
<dbReference type="Proteomes" id="UP001059934">
    <property type="component" value="Chromosome"/>
</dbReference>
<evidence type="ECO:0000313" key="2">
    <source>
        <dbReference type="EMBL" id="UVW34521.1"/>
    </source>
</evidence>
<keyword evidence="1" id="KW-0472">Membrane</keyword>
<dbReference type="EMBL" id="CP103416">
    <property type="protein sequence ID" value="UVW34521.1"/>
    <property type="molecule type" value="Genomic_DNA"/>
</dbReference>
<proteinExistence type="predicted"/>
<feature type="transmembrane region" description="Helical" evidence="1">
    <location>
        <begin position="45"/>
        <end position="66"/>
    </location>
</feature>
<keyword evidence="1" id="KW-1133">Transmembrane helix</keyword>
<protein>
    <submittedName>
        <fullName evidence="2">Uncharacterized protein</fullName>
    </submittedName>
</protein>
<keyword evidence="1" id="KW-0812">Transmembrane</keyword>
<accession>A0ABY5TN56</accession>
<evidence type="ECO:0000313" key="3">
    <source>
        <dbReference type="Proteomes" id="UP001059934"/>
    </source>
</evidence>
<evidence type="ECO:0000256" key="1">
    <source>
        <dbReference type="SAM" id="Phobius"/>
    </source>
</evidence>
<sequence>MKATGKKAIRQRSAWLASMFGCAAFLLMAAKLYNVSLSSLASNLVIVLLMLAVIVGAAAALGWVIARLRMRRK</sequence>
<gene>
    <name evidence="2" type="ORF">NYF23_10940</name>
</gene>
<name>A0ABY5TN56_9GAMM</name>
<keyword evidence="3" id="KW-1185">Reference proteome</keyword>
<feature type="transmembrane region" description="Helical" evidence="1">
    <location>
        <begin position="12"/>
        <end position="33"/>
    </location>
</feature>
<reference evidence="2" key="1">
    <citation type="submission" date="2022-08" db="EMBL/GenBank/DDBJ databases">
        <title>Catabolic pathway analysis in culturable SAR92 clade bacteria reveals their overlooked roles in DMSP degradation in coastal seas.</title>
        <authorList>
            <person name="He X."/>
            <person name="Zhang X."/>
            <person name="Zhang Y."/>
        </authorList>
    </citation>
    <scope>NUCLEOTIDE SEQUENCE</scope>
    <source>
        <strain evidence="2">H455</strain>
    </source>
</reference>